<evidence type="ECO:0000256" key="5">
    <source>
        <dbReference type="ARBA" id="ARBA00022741"/>
    </source>
</evidence>
<dbReference type="PANTHER" id="PTHR12358">
    <property type="entry name" value="SPHINGOSINE KINASE"/>
    <property type="match status" value="1"/>
</dbReference>
<evidence type="ECO:0000256" key="8">
    <source>
        <dbReference type="ARBA" id="ARBA00023098"/>
    </source>
</evidence>
<dbReference type="InterPro" id="IPR016064">
    <property type="entry name" value="NAD/diacylglycerol_kinase_sf"/>
</dbReference>
<sequence length="299" mass="33057">MSTFQKALFLYNGNAGGDVIEDKLAQTIPILSQAIKQLTVIQTNSVEDAKRTCEMYAKQVELIIILGGDGTVHACINKIASLKERPILAVLPGGTSNDFSRMMLMPQSLEEAAQTILEGTIMDIDIGKADERYFLNFWGVGLVTETSQNIDPNQKKNFGVLSYFMSTIKTVSQAKSFTYNITTRQDSYNGEAVMILVLNGKFIGTRELPITSIHPSDGLLDVLIVKNSNLASFRELLSMNNPEMDTDNLREVTYFQTDYLEVYTEEEKEVDTDGEIAAGTPSTIEVVPSHLKMICGSVK</sequence>
<comment type="similarity">
    <text evidence="2">Belongs to the diacylglycerol/lipid kinase family.</text>
</comment>
<dbReference type="GO" id="GO:0004143">
    <property type="term" value="F:ATP-dependent diacylglycerol kinase activity"/>
    <property type="evidence" value="ECO:0007669"/>
    <property type="project" value="TreeGrafter"/>
</dbReference>
<dbReference type="EMBL" id="JAGSOT010000023">
    <property type="protein sequence ID" value="MBR7796229.1"/>
    <property type="molecule type" value="Genomic_DNA"/>
</dbReference>
<accession>A0A941DW58</accession>
<comment type="cofactor">
    <cofactor evidence="1">
        <name>Mg(2+)</name>
        <dbReference type="ChEBI" id="CHEBI:18420"/>
    </cofactor>
</comment>
<keyword evidence="9" id="KW-0594">Phospholipid biosynthesis</keyword>
<feature type="domain" description="DAGKc" evidence="11">
    <location>
        <begin position="2"/>
        <end position="133"/>
    </location>
</feature>
<evidence type="ECO:0000313" key="13">
    <source>
        <dbReference type="Proteomes" id="UP000675284"/>
    </source>
</evidence>
<evidence type="ECO:0000256" key="2">
    <source>
        <dbReference type="ARBA" id="ARBA00005983"/>
    </source>
</evidence>
<dbReference type="InterPro" id="IPR017438">
    <property type="entry name" value="ATP-NAD_kinase_N"/>
</dbReference>
<dbReference type="InterPro" id="IPR050187">
    <property type="entry name" value="Lipid_Phosphate_FormReg"/>
</dbReference>
<organism evidence="12 13">
    <name type="scientific">Virgibacillus salarius</name>
    <dbReference type="NCBI Taxonomy" id="447199"/>
    <lineage>
        <taxon>Bacteria</taxon>
        <taxon>Bacillati</taxon>
        <taxon>Bacillota</taxon>
        <taxon>Bacilli</taxon>
        <taxon>Bacillales</taxon>
        <taxon>Bacillaceae</taxon>
        <taxon>Virgibacillus</taxon>
    </lineage>
</organism>
<name>A0A941DW58_9BACI</name>
<dbReference type="InterPro" id="IPR001206">
    <property type="entry name" value="Diacylglycerol_kinase_cat_dom"/>
</dbReference>
<evidence type="ECO:0000256" key="1">
    <source>
        <dbReference type="ARBA" id="ARBA00001946"/>
    </source>
</evidence>
<keyword evidence="8" id="KW-0443">Lipid metabolism</keyword>
<gene>
    <name evidence="12" type="ORF">KCX74_09250</name>
</gene>
<dbReference type="Pfam" id="PF19279">
    <property type="entry name" value="YegS_C"/>
    <property type="match status" value="1"/>
</dbReference>
<keyword evidence="4" id="KW-0808">Transferase</keyword>
<evidence type="ECO:0000256" key="3">
    <source>
        <dbReference type="ARBA" id="ARBA00022516"/>
    </source>
</evidence>
<comment type="caution">
    <text evidence="12">The sequence shown here is derived from an EMBL/GenBank/DDBJ whole genome shotgun (WGS) entry which is preliminary data.</text>
</comment>
<dbReference type="NCBIfam" id="TIGR00147">
    <property type="entry name" value="YegS/Rv2252/BmrU family lipid kinase"/>
    <property type="match status" value="1"/>
</dbReference>
<keyword evidence="7" id="KW-0067">ATP-binding</keyword>
<dbReference type="PANTHER" id="PTHR12358:SF107">
    <property type="entry name" value="LIPID KINASE BMRU-RELATED"/>
    <property type="match status" value="1"/>
</dbReference>
<dbReference type="InterPro" id="IPR005218">
    <property type="entry name" value="Diacylglycerol/lipid_kinase"/>
</dbReference>
<dbReference type="RefSeq" id="WP_026680343.1">
    <property type="nucleotide sequence ID" value="NZ_JAGSOT010000023.1"/>
</dbReference>
<dbReference type="SMART" id="SM00046">
    <property type="entry name" value="DAGKc"/>
    <property type="match status" value="1"/>
</dbReference>
<proteinExistence type="inferred from homology"/>
<dbReference type="GO" id="GO:0005524">
    <property type="term" value="F:ATP binding"/>
    <property type="evidence" value="ECO:0007669"/>
    <property type="project" value="UniProtKB-KW"/>
</dbReference>
<dbReference type="PROSITE" id="PS50146">
    <property type="entry name" value="DAGK"/>
    <property type="match status" value="1"/>
</dbReference>
<dbReference type="Proteomes" id="UP000675284">
    <property type="component" value="Unassembled WGS sequence"/>
</dbReference>
<reference evidence="12" key="1">
    <citation type="submission" date="2021-04" db="EMBL/GenBank/DDBJ databases">
        <title>Isolation and polyphasic classification of algal microorganism.</title>
        <authorList>
            <person name="Wang S."/>
        </authorList>
    </citation>
    <scope>NUCLEOTIDE SEQUENCE</scope>
    <source>
        <strain evidence="12">720a</strain>
    </source>
</reference>
<evidence type="ECO:0000256" key="6">
    <source>
        <dbReference type="ARBA" id="ARBA00022777"/>
    </source>
</evidence>
<evidence type="ECO:0000259" key="11">
    <source>
        <dbReference type="PROSITE" id="PS50146"/>
    </source>
</evidence>
<keyword evidence="5" id="KW-0547">Nucleotide-binding</keyword>
<evidence type="ECO:0000256" key="10">
    <source>
        <dbReference type="ARBA" id="ARBA00023264"/>
    </source>
</evidence>
<evidence type="ECO:0000313" key="12">
    <source>
        <dbReference type="EMBL" id="MBR7796229.1"/>
    </source>
</evidence>
<dbReference type="GO" id="GO:0008654">
    <property type="term" value="P:phospholipid biosynthetic process"/>
    <property type="evidence" value="ECO:0007669"/>
    <property type="project" value="UniProtKB-KW"/>
</dbReference>
<protein>
    <submittedName>
        <fullName evidence="12">YegS/Rv2252/BmrU family lipid kinase</fullName>
    </submittedName>
</protein>
<evidence type="ECO:0000256" key="4">
    <source>
        <dbReference type="ARBA" id="ARBA00022679"/>
    </source>
</evidence>
<dbReference type="Pfam" id="PF00781">
    <property type="entry name" value="DAGK_cat"/>
    <property type="match status" value="1"/>
</dbReference>
<dbReference type="AlphaFoldDB" id="A0A941DW58"/>
<keyword evidence="3" id="KW-0444">Lipid biosynthesis</keyword>
<keyword evidence="13" id="KW-1185">Reference proteome</keyword>
<evidence type="ECO:0000256" key="7">
    <source>
        <dbReference type="ARBA" id="ARBA00022840"/>
    </source>
</evidence>
<keyword evidence="10" id="KW-1208">Phospholipid metabolism</keyword>
<evidence type="ECO:0000256" key="9">
    <source>
        <dbReference type="ARBA" id="ARBA00023209"/>
    </source>
</evidence>
<dbReference type="Gene3D" id="3.40.50.10330">
    <property type="entry name" value="Probable inorganic polyphosphate/atp-NAD kinase, domain 1"/>
    <property type="match status" value="1"/>
</dbReference>
<dbReference type="GO" id="GO:0005886">
    <property type="term" value="C:plasma membrane"/>
    <property type="evidence" value="ECO:0007669"/>
    <property type="project" value="TreeGrafter"/>
</dbReference>
<dbReference type="Gene3D" id="2.60.200.40">
    <property type="match status" value="1"/>
</dbReference>
<dbReference type="SUPFAM" id="SSF111331">
    <property type="entry name" value="NAD kinase/diacylglycerol kinase-like"/>
    <property type="match status" value="1"/>
</dbReference>
<keyword evidence="6 12" id="KW-0418">Kinase</keyword>
<dbReference type="InterPro" id="IPR045540">
    <property type="entry name" value="YegS/DAGK_C"/>
</dbReference>